<keyword evidence="1" id="KW-1133">Transmembrane helix</keyword>
<accession>A0AA49A9Q6</accession>
<gene>
    <name evidence="2" type="ORF">IV454_05625</name>
</gene>
<dbReference type="Proteomes" id="UP000662888">
    <property type="component" value="Chromosome"/>
</dbReference>
<dbReference type="EMBL" id="CP065053">
    <property type="protein sequence ID" value="QPI51032.1"/>
    <property type="molecule type" value="Genomic_DNA"/>
</dbReference>
<evidence type="ECO:0000313" key="3">
    <source>
        <dbReference type="Proteomes" id="UP000662888"/>
    </source>
</evidence>
<keyword evidence="3" id="KW-1185">Reference proteome</keyword>
<keyword evidence="1" id="KW-0812">Transmembrane</keyword>
<name>A0AA49A9Q6_9BURK</name>
<proteinExistence type="predicted"/>
<sequence>MGLFRAEVIENARVRQYGSVLLNRPVSYAALTLFFSTIIVLLVLFFVFSSYTRKVQLAGVLLPTSGLVRVVSSQGGILAEQLVSEGQLVKAGQQLFILTNDRSMESSGGAGKLISSLLQARRESLILERAQVTKQFTQSHIVIHIFFMSKINDLQ</sequence>
<dbReference type="Gene3D" id="2.40.50.100">
    <property type="match status" value="1"/>
</dbReference>
<feature type="transmembrane region" description="Helical" evidence="1">
    <location>
        <begin position="26"/>
        <end position="48"/>
    </location>
</feature>
<reference evidence="2 3" key="1">
    <citation type="submission" date="2020-11" db="EMBL/GenBank/DDBJ databases">
        <authorList>
            <person name="Sun Q."/>
        </authorList>
    </citation>
    <scope>NUCLEOTIDE SEQUENCE [LARGE SCALE GENOMIC DNA]</scope>
    <source>
        <strain evidence="2 3">P8398</strain>
    </source>
</reference>
<evidence type="ECO:0000256" key="1">
    <source>
        <dbReference type="SAM" id="Phobius"/>
    </source>
</evidence>
<organism evidence="2 3">
    <name type="scientific">Massilia antarctica</name>
    <dbReference type="NCBI Taxonomy" id="2765360"/>
    <lineage>
        <taxon>Bacteria</taxon>
        <taxon>Pseudomonadati</taxon>
        <taxon>Pseudomonadota</taxon>
        <taxon>Betaproteobacteria</taxon>
        <taxon>Burkholderiales</taxon>
        <taxon>Oxalobacteraceae</taxon>
        <taxon>Telluria group</taxon>
        <taxon>Massilia</taxon>
    </lineage>
</organism>
<protein>
    <submittedName>
        <fullName evidence="2">Biotin/lipoyl-binding protein</fullName>
    </submittedName>
</protein>
<evidence type="ECO:0000313" key="2">
    <source>
        <dbReference type="EMBL" id="QPI51032.1"/>
    </source>
</evidence>
<dbReference type="RefSeq" id="WP_206090677.1">
    <property type="nucleotide sequence ID" value="NZ_CP065053.1"/>
</dbReference>
<keyword evidence="1" id="KW-0472">Membrane</keyword>